<feature type="compositionally biased region" description="Basic and acidic residues" evidence="1">
    <location>
        <begin position="137"/>
        <end position="146"/>
    </location>
</feature>
<dbReference type="Proteomes" id="UP001165079">
    <property type="component" value="Unassembled WGS sequence"/>
</dbReference>
<keyword evidence="2" id="KW-0472">Membrane</keyword>
<sequence>MTESPDRAADAVRADLRLLADATPPMPAELITRLDLALAAEIAAPPALISDGPATRPSRRRWPRLVVAFTTGVMVLAGLTVGATALWRGQQQDTAGDSSAASPQSRRESPAPTSAVKDGTEGLNGGPDEGGPRVLRSGKDYTESTLREVGSGASMAEKSTDPVLDRLSSSPSAREDCFTAILGAYPGRVTLADFGYFKGTPALVVRVTSDGAERFVAVGADCGVAGPDELYTVAA</sequence>
<gene>
    <name evidence="3" type="ORF">Afil01_59450</name>
</gene>
<evidence type="ECO:0000256" key="2">
    <source>
        <dbReference type="SAM" id="Phobius"/>
    </source>
</evidence>
<comment type="caution">
    <text evidence="3">The sequence shown here is derived from an EMBL/GenBank/DDBJ whole genome shotgun (WGS) entry which is preliminary data.</text>
</comment>
<proteinExistence type="predicted"/>
<organism evidence="3 4">
    <name type="scientific">Actinorhabdospora filicis</name>
    <dbReference type="NCBI Taxonomy" id="1785913"/>
    <lineage>
        <taxon>Bacteria</taxon>
        <taxon>Bacillati</taxon>
        <taxon>Actinomycetota</taxon>
        <taxon>Actinomycetes</taxon>
        <taxon>Micromonosporales</taxon>
        <taxon>Micromonosporaceae</taxon>
        <taxon>Actinorhabdospora</taxon>
    </lineage>
</organism>
<keyword evidence="2" id="KW-0812">Transmembrane</keyword>
<evidence type="ECO:0000256" key="1">
    <source>
        <dbReference type="SAM" id="MobiDB-lite"/>
    </source>
</evidence>
<dbReference type="RefSeq" id="WP_285666514.1">
    <property type="nucleotide sequence ID" value="NZ_BSTX01000005.1"/>
</dbReference>
<dbReference type="EMBL" id="BSTX01000005">
    <property type="protein sequence ID" value="GLZ81138.1"/>
    <property type="molecule type" value="Genomic_DNA"/>
</dbReference>
<evidence type="ECO:0000313" key="3">
    <source>
        <dbReference type="EMBL" id="GLZ81138.1"/>
    </source>
</evidence>
<feature type="compositionally biased region" description="Polar residues" evidence="1">
    <location>
        <begin position="90"/>
        <end position="104"/>
    </location>
</feature>
<feature type="region of interest" description="Disordered" evidence="1">
    <location>
        <begin position="90"/>
        <end position="169"/>
    </location>
</feature>
<reference evidence="3" key="1">
    <citation type="submission" date="2023-03" db="EMBL/GenBank/DDBJ databases">
        <title>Actinorhabdospora filicis NBRC 111898.</title>
        <authorList>
            <person name="Ichikawa N."/>
            <person name="Sato H."/>
            <person name="Tonouchi N."/>
        </authorList>
    </citation>
    <scope>NUCLEOTIDE SEQUENCE</scope>
    <source>
        <strain evidence="3">NBRC 111898</strain>
    </source>
</reference>
<accession>A0A9W6SRQ7</accession>
<protein>
    <submittedName>
        <fullName evidence="3">Uncharacterized protein</fullName>
    </submittedName>
</protein>
<feature type="transmembrane region" description="Helical" evidence="2">
    <location>
        <begin position="65"/>
        <end position="87"/>
    </location>
</feature>
<keyword evidence="2" id="KW-1133">Transmembrane helix</keyword>
<evidence type="ECO:0000313" key="4">
    <source>
        <dbReference type="Proteomes" id="UP001165079"/>
    </source>
</evidence>
<name>A0A9W6SRQ7_9ACTN</name>
<dbReference type="AlphaFoldDB" id="A0A9W6SRQ7"/>
<keyword evidence="4" id="KW-1185">Reference proteome</keyword>